<reference evidence="2 3" key="1">
    <citation type="submission" date="2020-04" db="EMBL/GenBank/DDBJ databases">
        <authorList>
            <person name="Alioto T."/>
            <person name="Alioto T."/>
            <person name="Gomez Garrido J."/>
        </authorList>
    </citation>
    <scope>NUCLEOTIDE SEQUENCE [LARGE SCALE GENOMIC DNA]</scope>
</reference>
<proteinExistence type="predicted"/>
<feature type="compositionally biased region" description="Basic and acidic residues" evidence="1">
    <location>
        <begin position="102"/>
        <end position="116"/>
    </location>
</feature>
<gene>
    <name evidence="2" type="ORF">CLODIP_2_CD00647</name>
</gene>
<accession>A0A8S1D547</accession>
<dbReference type="Proteomes" id="UP000494165">
    <property type="component" value="Unassembled WGS sequence"/>
</dbReference>
<feature type="region of interest" description="Disordered" evidence="1">
    <location>
        <begin position="68"/>
        <end position="116"/>
    </location>
</feature>
<evidence type="ECO:0000256" key="1">
    <source>
        <dbReference type="SAM" id="MobiDB-lite"/>
    </source>
</evidence>
<name>A0A8S1D547_9INSE</name>
<dbReference type="AlphaFoldDB" id="A0A8S1D547"/>
<sequence>MRSMKTHKQTACRTMMNFQKALKSLQKSLKIRNVLGQKSNSAEGSRHSSATLQIRRQVMRNGEATLETRKNARCAANHSDLPKGDKGTRGKRATKSICGSESARDVRETNRKNDQG</sequence>
<evidence type="ECO:0000313" key="2">
    <source>
        <dbReference type="EMBL" id="CAB3378861.1"/>
    </source>
</evidence>
<organism evidence="2 3">
    <name type="scientific">Cloeon dipterum</name>
    <dbReference type="NCBI Taxonomy" id="197152"/>
    <lineage>
        <taxon>Eukaryota</taxon>
        <taxon>Metazoa</taxon>
        <taxon>Ecdysozoa</taxon>
        <taxon>Arthropoda</taxon>
        <taxon>Hexapoda</taxon>
        <taxon>Insecta</taxon>
        <taxon>Pterygota</taxon>
        <taxon>Palaeoptera</taxon>
        <taxon>Ephemeroptera</taxon>
        <taxon>Pisciforma</taxon>
        <taxon>Baetidae</taxon>
        <taxon>Cloeon</taxon>
    </lineage>
</organism>
<evidence type="ECO:0000313" key="3">
    <source>
        <dbReference type="Proteomes" id="UP000494165"/>
    </source>
</evidence>
<comment type="caution">
    <text evidence="2">The sequence shown here is derived from an EMBL/GenBank/DDBJ whole genome shotgun (WGS) entry which is preliminary data.</text>
</comment>
<protein>
    <submittedName>
        <fullName evidence="2">Uncharacterized protein</fullName>
    </submittedName>
</protein>
<dbReference type="EMBL" id="CADEPI010000174">
    <property type="protein sequence ID" value="CAB3378861.1"/>
    <property type="molecule type" value="Genomic_DNA"/>
</dbReference>
<keyword evidence="3" id="KW-1185">Reference proteome</keyword>